<evidence type="ECO:0000256" key="2">
    <source>
        <dbReference type="ARBA" id="ARBA00007306"/>
    </source>
</evidence>
<feature type="compositionally biased region" description="Low complexity" evidence="10">
    <location>
        <begin position="531"/>
        <end position="543"/>
    </location>
</feature>
<evidence type="ECO:0000256" key="4">
    <source>
        <dbReference type="ARBA" id="ARBA00022737"/>
    </source>
</evidence>
<feature type="compositionally biased region" description="Polar residues" evidence="10">
    <location>
        <begin position="236"/>
        <end position="245"/>
    </location>
</feature>
<keyword evidence="8" id="KW-0539">Nucleus</keyword>
<evidence type="ECO:0000313" key="13">
    <source>
        <dbReference type="Proteomes" id="UP000186594"/>
    </source>
</evidence>
<dbReference type="EMBL" id="LXFE01000515">
    <property type="protein sequence ID" value="OLL25028.1"/>
    <property type="molecule type" value="Genomic_DNA"/>
</dbReference>
<feature type="region of interest" description="Disordered" evidence="10">
    <location>
        <begin position="218"/>
        <end position="295"/>
    </location>
</feature>
<evidence type="ECO:0000256" key="9">
    <source>
        <dbReference type="PROSITE-ProRule" id="PRU00221"/>
    </source>
</evidence>
<dbReference type="GO" id="GO:0006335">
    <property type="term" value="P:DNA replication-dependent chromatin assembly"/>
    <property type="evidence" value="ECO:0007669"/>
    <property type="project" value="InterPro"/>
</dbReference>
<dbReference type="InterPro" id="IPR015943">
    <property type="entry name" value="WD40/YVTN_repeat-like_dom_sf"/>
</dbReference>
<keyword evidence="4" id="KW-0677">Repeat</keyword>
<organism evidence="12 13">
    <name type="scientific">Neolecta irregularis (strain DAH-3)</name>
    <dbReference type="NCBI Taxonomy" id="1198029"/>
    <lineage>
        <taxon>Eukaryota</taxon>
        <taxon>Fungi</taxon>
        <taxon>Dikarya</taxon>
        <taxon>Ascomycota</taxon>
        <taxon>Taphrinomycotina</taxon>
        <taxon>Neolectales</taxon>
        <taxon>Neolectaceae</taxon>
        <taxon>Neolecta</taxon>
    </lineage>
</organism>
<feature type="region of interest" description="Disordered" evidence="10">
    <location>
        <begin position="408"/>
        <end position="431"/>
    </location>
</feature>
<dbReference type="STRING" id="1198029.A0A1U7LQX3"/>
<evidence type="ECO:0000256" key="10">
    <source>
        <dbReference type="SAM" id="MobiDB-lite"/>
    </source>
</evidence>
<dbReference type="Gene3D" id="2.130.10.10">
    <property type="entry name" value="YVTN repeat-like/Quinoprotein amine dehydrogenase"/>
    <property type="match status" value="2"/>
</dbReference>
<evidence type="ECO:0000256" key="5">
    <source>
        <dbReference type="ARBA" id="ARBA00022763"/>
    </source>
</evidence>
<dbReference type="SMART" id="SM00320">
    <property type="entry name" value="WD40"/>
    <property type="match status" value="5"/>
</dbReference>
<dbReference type="PROSITE" id="PS50082">
    <property type="entry name" value="WD_REPEATS_2"/>
    <property type="match status" value="3"/>
</dbReference>
<feature type="compositionally biased region" description="Low complexity" evidence="10">
    <location>
        <begin position="269"/>
        <end position="284"/>
    </location>
</feature>
<feature type="repeat" description="WD" evidence="9">
    <location>
        <begin position="162"/>
        <end position="203"/>
    </location>
</feature>
<name>A0A1U7LQX3_NEOID</name>
<dbReference type="OMA" id="CIVSNLH"/>
<dbReference type="InterPro" id="IPR036322">
    <property type="entry name" value="WD40_repeat_dom_sf"/>
</dbReference>
<dbReference type="AlphaFoldDB" id="A0A1U7LQX3"/>
<dbReference type="PROSITE" id="PS50294">
    <property type="entry name" value="WD_REPEATS_REGION"/>
    <property type="match status" value="1"/>
</dbReference>
<comment type="similarity">
    <text evidence="2">Belongs to the WD repeat HIR1 family.</text>
</comment>
<feature type="domain" description="CAF1B/HIR1 beta-propeller" evidence="11">
    <location>
        <begin position="1"/>
        <end position="199"/>
    </location>
</feature>
<keyword evidence="6" id="KW-0156">Chromatin regulator</keyword>
<dbReference type="GO" id="GO:0005634">
    <property type="term" value="C:nucleus"/>
    <property type="evidence" value="ECO:0007669"/>
    <property type="project" value="UniProtKB-SubCell"/>
</dbReference>
<dbReference type="InterPro" id="IPR055410">
    <property type="entry name" value="Beta-prop_CAF1B_HIR1"/>
</dbReference>
<dbReference type="InterPro" id="IPR001680">
    <property type="entry name" value="WD40_rpt"/>
</dbReference>
<dbReference type="PANTHER" id="PTHR15271">
    <property type="entry name" value="CHROMATIN ASSEMBLY FACTOR 1 SUBUNIT B"/>
    <property type="match status" value="1"/>
</dbReference>
<dbReference type="GO" id="GO:0006281">
    <property type="term" value="P:DNA repair"/>
    <property type="evidence" value="ECO:0007669"/>
    <property type="project" value="UniProtKB-KW"/>
</dbReference>
<keyword evidence="3 9" id="KW-0853">WD repeat</keyword>
<dbReference type="InterPro" id="IPR045145">
    <property type="entry name" value="PTHR15271"/>
</dbReference>
<evidence type="ECO:0000256" key="8">
    <source>
        <dbReference type="ARBA" id="ARBA00023242"/>
    </source>
</evidence>
<reference evidence="12 13" key="1">
    <citation type="submission" date="2016-04" db="EMBL/GenBank/DDBJ databases">
        <title>Evolutionary innovation and constraint leading to complex multicellularity in the Ascomycota.</title>
        <authorList>
            <person name="Cisse O."/>
            <person name="Nguyen A."/>
            <person name="Hewitt D.A."/>
            <person name="Jedd G."/>
            <person name="Stajich J.E."/>
        </authorList>
    </citation>
    <scope>NUCLEOTIDE SEQUENCE [LARGE SCALE GENOMIC DNA]</scope>
    <source>
        <strain evidence="12 13">DAH-3</strain>
    </source>
</reference>
<keyword evidence="5" id="KW-0227">DNA damage</keyword>
<evidence type="ECO:0000256" key="3">
    <source>
        <dbReference type="ARBA" id="ARBA00022574"/>
    </source>
</evidence>
<dbReference type="GO" id="GO:0033186">
    <property type="term" value="C:CAF-1 complex"/>
    <property type="evidence" value="ECO:0007669"/>
    <property type="project" value="TreeGrafter"/>
</dbReference>
<feature type="repeat" description="WD" evidence="9">
    <location>
        <begin position="59"/>
        <end position="90"/>
    </location>
</feature>
<keyword evidence="7" id="KW-0234">DNA repair</keyword>
<evidence type="ECO:0000256" key="7">
    <source>
        <dbReference type="ARBA" id="ARBA00023204"/>
    </source>
</evidence>
<feature type="region of interest" description="Disordered" evidence="10">
    <location>
        <begin position="509"/>
        <end position="543"/>
    </location>
</feature>
<evidence type="ECO:0000259" key="11">
    <source>
        <dbReference type="Pfam" id="PF24105"/>
    </source>
</evidence>
<dbReference type="Proteomes" id="UP000186594">
    <property type="component" value="Unassembled WGS sequence"/>
</dbReference>
<accession>A0A1U7LQX3</accession>
<evidence type="ECO:0000256" key="1">
    <source>
        <dbReference type="ARBA" id="ARBA00004123"/>
    </source>
</evidence>
<feature type="region of interest" description="Disordered" evidence="10">
    <location>
        <begin position="591"/>
        <end position="623"/>
    </location>
</feature>
<dbReference type="Pfam" id="PF24105">
    <property type="entry name" value="Beta-prop_CAF1B_HIR1"/>
    <property type="match status" value="2"/>
</dbReference>
<gene>
    <name evidence="12" type="ORF">NEOLI_000134</name>
</gene>
<protein>
    <submittedName>
        <fullName evidence="12">Putative WD repeat-containing protein</fullName>
    </submittedName>
</protein>
<evidence type="ECO:0000256" key="6">
    <source>
        <dbReference type="ARBA" id="ARBA00022853"/>
    </source>
</evidence>
<feature type="repeat" description="WD" evidence="9">
    <location>
        <begin position="120"/>
        <end position="161"/>
    </location>
</feature>
<proteinExistence type="inferred from homology"/>
<dbReference type="GO" id="GO:0006334">
    <property type="term" value="P:nucleosome assembly"/>
    <property type="evidence" value="ECO:0007669"/>
    <property type="project" value="TreeGrafter"/>
</dbReference>
<dbReference type="OrthoDB" id="71227at2759"/>
<feature type="compositionally biased region" description="Low complexity" evidence="10">
    <location>
        <begin position="247"/>
        <end position="258"/>
    </location>
</feature>
<sequence length="623" mass="67935">MKAETLQVHWHETQPIYSAHFEPSGKGRLATAGGDNIVRVWKLERNDDGTHVVSFLSTLAKHTQAVNVVRFSPKGNQIASAGDDGNVLIWVPSETREHVLGETSADLEDEKENWRVKHMCRSTGSEIYDLAWSPDGTFIITGSMDNIARIYDARDGNVVRQIADHQHYVQGVAWDPLNEFIATQSSDRSVHIYALKNADGQFSLSHYNRSMKIELPSRRISNGSPAPPDFMKPPVSATSALSESIASPVTSTPGTPTSMQPPMTHSRRSSFSNSPAFRRSASPSPAFPLPAVKPMSPRMTEPRTVPLYYNEALASFFRRLTFAPDGSLLFTPAGKLKRTSTSDARDLTNEKTDDIINTVFIYSRAGLKKPPIAHLPGHKKPAIAIKCSPIYYKLRKAEVSTTRLTMDTSSANKPTLGLPEADFETSASKSKEPLPPAFALPYRMIYAVATQDAVVIYDTQQHSPLYILSNLHYATFTDLSWTPDGRTLLMTSNDGFCSVISFDPEELGEIHPGPSPPVTVGKHGPQSPKLARASSPARSNSTSSVATLSSFGIVPGNMPPAAVSSAIGSTSPQTSYSTMFQVPEMVLGKRDAEIPSGSENGSAVKKRRLTPTFVGDLNENQNH</sequence>
<feature type="domain" description="CAF1B/HIR1 beta-propeller" evidence="11">
    <location>
        <begin position="299"/>
        <end position="507"/>
    </location>
</feature>
<comment type="caution">
    <text evidence="12">The sequence shown here is derived from an EMBL/GenBank/DDBJ whole genome shotgun (WGS) entry which is preliminary data.</text>
</comment>
<keyword evidence="13" id="KW-1185">Reference proteome</keyword>
<comment type="subcellular location">
    <subcellularLocation>
        <location evidence="1">Nucleus</location>
    </subcellularLocation>
</comment>
<dbReference type="PANTHER" id="PTHR15271:SF4">
    <property type="entry name" value="CHROMATIN ASSEMBLY FACTOR 1 SUBUNIT B"/>
    <property type="match status" value="1"/>
</dbReference>
<dbReference type="SUPFAM" id="SSF50978">
    <property type="entry name" value="WD40 repeat-like"/>
    <property type="match status" value="1"/>
</dbReference>
<evidence type="ECO:0000313" key="12">
    <source>
        <dbReference type="EMBL" id="OLL25028.1"/>
    </source>
</evidence>